<dbReference type="SUPFAM" id="SSF64586">
    <property type="entry name" value="C-terminal domain of ProRS"/>
    <property type="match status" value="1"/>
</dbReference>
<dbReference type="PRINTS" id="PR01046">
    <property type="entry name" value="TRNASYNTHPRO"/>
</dbReference>
<evidence type="ECO:0000313" key="10">
    <source>
        <dbReference type="EMBL" id="MBO8428071.1"/>
    </source>
</evidence>
<proteinExistence type="inferred from homology"/>
<dbReference type="InterPro" id="IPR017449">
    <property type="entry name" value="Pro-tRNA_synth_II"/>
</dbReference>
<dbReference type="Pfam" id="PF00587">
    <property type="entry name" value="tRNA-synt_2b"/>
    <property type="match status" value="1"/>
</dbReference>
<dbReference type="Pfam" id="PF03129">
    <property type="entry name" value="HGTP_anticodon"/>
    <property type="match status" value="1"/>
</dbReference>
<comment type="caution">
    <text evidence="10">The sequence shown here is derived from an EMBL/GenBank/DDBJ whole genome shotgun (WGS) entry which is preliminary data.</text>
</comment>
<dbReference type="HAMAP" id="MF_01571">
    <property type="entry name" value="Pro_tRNA_synth_type3"/>
    <property type="match status" value="1"/>
</dbReference>
<dbReference type="Gene3D" id="3.30.110.30">
    <property type="entry name" value="C-terminal domain of ProRS"/>
    <property type="match status" value="1"/>
</dbReference>
<dbReference type="FunFam" id="3.40.50.800:FF:000005">
    <property type="entry name" value="bifunctional glutamate/proline--tRNA ligase"/>
    <property type="match status" value="1"/>
</dbReference>
<dbReference type="GO" id="GO:0005737">
    <property type="term" value="C:cytoplasm"/>
    <property type="evidence" value="ECO:0007669"/>
    <property type="project" value="UniProtKB-SubCell"/>
</dbReference>
<dbReference type="AlphaFoldDB" id="A0A9D9DKF0"/>
<dbReference type="CDD" id="cd00862">
    <property type="entry name" value="ProRS_anticodon_zinc"/>
    <property type="match status" value="1"/>
</dbReference>
<dbReference type="GO" id="GO:0005524">
    <property type="term" value="F:ATP binding"/>
    <property type="evidence" value="ECO:0007669"/>
    <property type="project" value="UniProtKB-UniRule"/>
</dbReference>
<dbReference type="Pfam" id="PF09180">
    <property type="entry name" value="ProRS-C_1"/>
    <property type="match status" value="1"/>
</dbReference>
<evidence type="ECO:0000256" key="2">
    <source>
        <dbReference type="ARBA" id="ARBA00022598"/>
    </source>
</evidence>
<dbReference type="InterPro" id="IPR036621">
    <property type="entry name" value="Anticodon-bd_dom_sf"/>
</dbReference>
<dbReference type="InterPro" id="IPR004154">
    <property type="entry name" value="Anticodon-bd"/>
</dbReference>
<dbReference type="GO" id="GO:0016740">
    <property type="term" value="F:transferase activity"/>
    <property type="evidence" value="ECO:0007669"/>
    <property type="project" value="UniProtKB-ARBA"/>
</dbReference>
<evidence type="ECO:0000256" key="4">
    <source>
        <dbReference type="ARBA" id="ARBA00022840"/>
    </source>
</evidence>
<gene>
    <name evidence="8" type="primary">proS</name>
    <name evidence="10" type="ORF">IAC58_05980</name>
</gene>
<dbReference type="PROSITE" id="PS50862">
    <property type="entry name" value="AA_TRNA_LIGASE_II"/>
    <property type="match status" value="1"/>
</dbReference>
<comment type="catalytic activity">
    <reaction evidence="7 8">
        <text>tRNA(Pro) + L-proline + ATP = L-prolyl-tRNA(Pro) + AMP + diphosphate</text>
        <dbReference type="Rhea" id="RHEA:14305"/>
        <dbReference type="Rhea" id="RHEA-COMP:9700"/>
        <dbReference type="Rhea" id="RHEA-COMP:9702"/>
        <dbReference type="ChEBI" id="CHEBI:30616"/>
        <dbReference type="ChEBI" id="CHEBI:33019"/>
        <dbReference type="ChEBI" id="CHEBI:60039"/>
        <dbReference type="ChEBI" id="CHEBI:78442"/>
        <dbReference type="ChEBI" id="CHEBI:78532"/>
        <dbReference type="ChEBI" id="CHEBI:456215"/>
        <dbReference type="EC" id="6.1.1.15"/>
    </reaction>
</comment>
<evidence type="ECO:0000256" key="3">
    <source>
        <dbReference type="ARBA" id="ARBA00022741"/>
    </source>
</evidence>
<dbReference type="InterPro" id="IPR002316">
    <property type="entry name" value="Pro-tRNA-ligase_IIa"/>
</dbReference>
<dbReference type="InterPro" id="IPR002314">
    <property type="entry name" value="aa-tRNA-synt_IIb"/>
</dbReference>
<dbReference type="Gene3D" id="3.40.50.800">
    <property type="entry name" value="Anticodon-binding domain"/>
    <property type="match status" value="1"/>
</dbReference>
<protein>
    <recommendedName>
        <fullName evidence="8">Proline--tRNA ligase</fullName>
        <ecNumber evidence="8">6.1.1.15</ecNumber>
    </recommendedName>
    <alternativeName>
        <fullName evidence="8">Prolyl-tRNA synthetase</fullName>
        <shortName evidence="8">ProRS</shortName>
    </alternativeName>
</protein>
<dbReference type="InterPro" id="IPR004499">
    <property type="entry name" value="Pro-tRNA-ligase_IIa_arc-type"/>
</dbReference>
<comment type="similarity">
    <text evidence="8">Belongs to the class-II aminoacyl-tRNA synthetase family. ProS type 3 subfamily.</text>
</comment>
<dbReference type="Gene3D" id="3.30.930.10">
    <property type="entry name" value="Bira Bifunctional Protein, Domain 2"/>
    <property type="match status" value="1"/>
</dbReference>
<dbReference type="GO" id="GO:0017101">
    <property type="term" value="C:aminoacyl-tRNA synthetase multienzyme complex"/>
    <property type="evidence" value="ECO:0007669"/>
    <property type="project" value="TreeGrafter"/>
</dbReference>
<dbReference type="InterPro" id="IPR045864">
    <property type="entry name" value="aa-tRNA-synth_II/BPL/LPL"/>
</dbReference>
<evidence type="ECO:0000256" key="6">
    <source>
        <dbReference type="ARBA" id="ARBA00023146"/>
    </source>
</evidence>
<evidence type="ECO:0000313" key="11">
    <source>
        <dbReference type="Proteomes" id="UP000823613"/>
    </source>
</evidence>
<dbReference type="GO" id="GO:0004827">
    <property type="term" value="F:proline-tRNA ligase activity"/>
    <property type="evidence" value="ECO:0007669"/>
    <property type="project" value="UniProtKB-UniRule"/>
</dbReference>
<dbReference type="PANTHER" id="PTHR43382:SF2">
    <property type="entry name" value="BIFUNCTIONAL GLUTAMATE_PROLINE--TRNA LIGASE"/>
    <property type="match status" value="1"/>
</dbReference>
<dbReference type="SUPFAM" id="SSF52954">
    <property type="entry name" value="Class II aaRS ABD-related"/>
    <property type="match status" value="1"/>
</dbReference>
<name>A0A9D9DKF0_9BACL</name>
<comment type="subcellular location">
    <subcellularLocation>
        <location evidence="8">Cytoplasm</location>
    </subcellularLocation>
</comment>
<organism evidence="10 11">
    <name type="scientific">Candidatus Onthovivens merdipullorum</name>
    <dbReference type="NCBI Taxonomy" id="2840889"/>
    <lineage>
        <taxon>Bacteria</taxon>
        <taxon>Bacillati</taxon>
        <taxon>Bacillota</taxon>
        <taxon>Bacilli</taxon>
        <taxon>Bacillales</taxon>
        <taxon>Candidatus Onthovivens</taxon>
    </lineage>
</organism>
<dbReference type="InterPro" id="IPR006195">
    <property type="entry name" value="aa-tRNA-synth_II"/>
</dbReference>
<dbReference type="EMBL" id="JADIMY010000117">
    <property type="protein sequence ID" value="MBO8428071.1"/>
    <property type="molecule type" value="Genomic_DNA"/>
</dbReference>
<dbReference type="PANTHER" id="PTHR43382">
    <property type="entry name" value="PROLYL-TRNA SYNTHETASE"/>
    <property type="match status" value="1"/>
</dbReference>
<dbReference type="FunFam" id="3.30.930.10:FF:000037">
    <property type="entry name" value="Proline--tRNA ligase"/>
    <property type="match status" value="1"/>
</dbReference>
<dbReference type="EC" id="6.1.1.15" evidence="8"/>
<evidence type="ECO:0000256" key="8">
    <source>
        <dbReference type="HAMAP-Rule" id="MF_01571"/>
    </source>
</evidence>
<keyword evidence="5 8" id="KW-0648">Protein biosynthesis</keyword>
<dbReference type="GO" id="GO:0006433">
    <property type="term" value="P:prolyl-tRNA aminoacylation"/>
    <property type="evidence" value="ECO:0007669"/>
    <property type="project" value="UniProtKB-UniRule"/>
</dbReference>
<keyword evidence="6 8" id="KW-0030">Aminoacyl-tRNA synthetase</keyword>
<dbReference type="InterPro" id="IPR016061">
    <property type="entry name" value="Pro-tRNA_ligase_II_C"/>
</dbReference>
<dbReference type="Proteomes" id="UP000823613">
    <property type="component" value="Unassembled WGS sequence"/>
</dbReference>
<reference evidence="10" key="1">
    <citation type="submission" date="2020-10" db="EMBL/GenBank/DDBJ databases">
        <authorList>
            <person name="Gilroy R."/>
        </authorList>
    </citation>
    <scope>NUCLEOTIDE SEQUENCE</scope>
    <source>
        <strain evidence="10">11159</strain>
    </source>
</reference>
<keyword evidence="4 8" id="KW-0067">ATP-binding</keyword>
<accession>A0A9D9DKF0</accession>
<evidence type="ECO:0000259" key="9">
    <source>
        <dbReference type="PROSITE" id="PS50862"/>
    </source>
</evidence>
<evidence type="ECO:0000256" key="5">
    <source>
        <dbReference type="ARBA" id="ARBA00022917"/>
    </source>
</evidence>
<comment type="subunit">
    <text evidence="8">Homodimer.</text>
</comment>
<keyword evidence="3 8" id="KW-0547">Nucleotide-binding</keyword>
<dbReference type="InterPro" id="IPR033721">
    <property type="entry name" value="ProRS_core_arch_euk"/>
</dbReference>
<evidence type="ECO:0000256" key="1">
    <source>
        <dbReference type="ARBA" id="ARBA00022490"/>
    </source>
</evidence>
<dbReference type="GO" id="GO:0140096">
    <property type="term" value="F:catalytic activity, acting on a protein"/>
    <property type="evidence" value="ECO:0007669"/>
    <property type="project" value="UniProtKB-ARBA"/>
</dbReference>
<sequence>METKNKEITSRDVDFAQWYTDVCKKAELMDYSDVKGFIIYRPYGYAIWEEIQNYLDKEFKKTGHENVYLPLVINESLFNKEKEHVEGFAPETLIATIGGNQEIQDRLIIRPTSECLFTNHYAKIIKSYRDLPKLYNQWCNVVRWEKTTRPFLRGSEFLWQEGHTMHRTSDEAKEEALKMLEVYDKMGRDLLAIPFVKGRKTDKEKFAGALETYSIEALMHDGKALQSGTSHYFGDGFAKAFGVNYLDSDGKIKVPYQTSFGVSTRLIGAIIMVHGDDNGLVLPPYVAPTQIVIIPIQMAKSGVMDKCNEVLEILTKAGFRAKLDKSDKTPGWKFNEYEMKGVPLRIEIGPKDVEKNHAVIVRRVDHNKEFLGIDDNFVTNITKELANIHSLMYKKALINLLENIREVHSLDELKEALDKGGYAKMMWCGDQSCEDKIKELYQATARCIPFDELPFDDTCPVCGKKAKYVVLFARAY</sequence>
<comment type="function">
    <text evidence="8">Catalyzes the attachment of proline to tRNA(Pro) in a two-step reaction: proline is first activated by ATP to form Pro-AMP and then transferred to the acceptor end of tRNA(Pro).</text>
</comment>
<reference evidence="10" key="2">
    <citation type="journal article" date="2021" name="PeerJ">
        <title>Extensive microbial diversity within the chicken gut microbiome revealed by metagenomics and culture.</title>
        <authorList>
            <person name="Gilroy R."/>
            <person name="Ravi A."/>
            <person name="Getino M."/>
            <person name="Pursley I."/>
            <person name="Horton D.L."/>
            <person name="Alikhan N.F."/>
            <person name="Baker D."/>
            <person name="Gharbi K."/>
            <person name="Hall N."/>
            <person name="Watson M."/>
            <person name="Adriaenssens E.M."/>
            <person name="Foster-Nyarko E."/>
            <person name="Jarju S."/>
            <person name="Secka A."/>
            <person name="Antonio M."/>
            <person name="Oren A."/>
            <person name="Chaudhuri R.R."/>
            <person name="La Ragione R."/>
            <person name="Hildebrand F."/>
            <person name="Pallen M.J."/>
        </authorList>
    </citation>
    <scope>NUCLEOTIDE SEQUENCE</scope>
    <source>
        <strain evidence="10">11159</strain>
    </source>
</reference>
<comment type="domain">
    <text evidence="8">Consists of three domains: the N-terminal catalytic domain, the anticodon-binding domain and the C-terminal extension.</text>
</comment>
<keyword evidence="1 8" id="KW-0963">Cytoplasm</keyword>
<feature type="domain" description="Aminoacyl-transfer RNA synthetases class-II family profile" evidence="9">
    <location>
        <begin position="40"/>
        <end position="283"/>
    </location>
</feature>
<dbReference type="CDD" id="cd00778">
    <property type="entry name" value="ProRS_core_arch_euk"/>
    <property type="match status" value="1"/>
</dbReference>
<evidence type="ECO:0000256" key="7">
    <source>
        <dbReference type="ARBA" id="ARBA00047671"/>
    </source>
</evidence>
<dbReference type="SUPFAM" id="SSF55681">
    <property type="entry name" value="Class II aaRS and biotin synthetases"/>
    <property type="match status" value="1"/>
</dbReference>
<dbReference type="SMART" id="SM00946">
    <property type="entry name" value="ProRS-C_1"/>
    <property type="match status" value="1"/>
</dbReference>
<keyword evidence="2 8" id="KW-0436">Ligase</keyword>
<dbReference type="NCBIfam" id="TIGR00408">
    <property type="entry name" value="proS_fam_I"/>
    <property type="match status" value="1"/>
</dbReference>